<organism evidence="1">
    <name type="scientific">Orpheovirus IHUMI-LCC2</name>
    <dbReference type="NCBI Taxonomy" id="2023057"/>
    <lineage>
        <taxon>Viruses</taxon>
        <taxon>Varidnaviria</taxon>
        <taxon>Bamfordvirae</taxon>
        <taxon>Nucleocytoviricota</taxon>
        <taxon>Megaviricetes</taxon>
        <taxon>Pimascovirales</taxon>
        <taxon>Ocovirineae</taxon>
        <taxon>Orpheoviridae</taxon>
        <taxon>Alphaorpheovirus</taxon>
        <taxon>Alphaorpheovirus massiliense</taxon>
    </lineage>
</organism>
<dbReference type="InterPro" id="IPR052050">
    <property type="entry name" value="SecEffector_AnkRepeat"/>
</dbReference>
<dbReference type="Proteomes" id="UP000236316">
    <property type="component" value="Segment"/>
</dbReference>
<keyword evidence="2" id="KW-1185">Reference proteome</keyword>
<dbReference type="RefSeq" id="YP_009448728.1">
    <property type="nucleotide sequence ID" value="NC_036594.1"/>
</dbReference>
<dbReference type="SUPFAM" id="SSF48403">
    <property type="entry name" value="Ankyrin repeat"/>
    <property type="match status" value="1"/>
</dbReference>
<dbReference type="PANTHER" id="PTHR46586">
    <property type="entry name" value="ANKYRIN REPEAT-CONTAINING PROTEIN"/>
    <property type="match status" value="1"/>
</dbReference>
<sequence length="470" mass="54990">MKCLYSTCITPGNNQLIITIIIKLVGYGCLENLQWFLNKLIEDNHYNLNEILNVSYIYTSLKNNNLTVAEYLSQYIEFEFDIDEWNGIFSYINEETLRWMSKNYSIPEMCSSVYYSYHNNLEVLKTLPISTSSFNAAAYNGNLEVMKWMYNKYKEEYHDNIWNDNTFNLAIQSCRLECIQWLANPILNSRMDIDRTNGCLWNVDSLAYAVYMGNIEILNWMRESMEEEFILIEDLFRFIYNNKIATVEWLMNPLHIEGHGRDVINGCSWNPEILSYLVKIIEDPEEYFPLVKLMSNPNRVMNENGEIIGRDIVNGCPWDSQLLIETINNDDIEMLYWLLNPNKKDGILYDVEYGCPIDNVVFNTAISKPKYRDVIMGAVEEMNVDIVKLFNEGTFPSAVLSYDIEFMKYLKGKGGVMNYECLEIAIHKGNLKVISWLLNNCCPYNDEIEKAIRILYSCVMLCKDHPNFKF</sequence>
<gene>
    <name evidence="1" type="ORF">ORPV_522</name>
</gene>
<dbReference type="InterPro" id="IPR036770">
    <property type="entry name" value="Ankyrin_rpt-contain_sf"/>
</dbReference>
<accession>A0A2I2L4G6</accession>
<reference evidence="1" key="1">
    <citation type="submission" date="2017-08" db="EMBL/GenBank/DDBJ databases">
        <authorList>
            <consortium name="Urmite Genomes"/>
        </authorList>
    </citation>
    <scope>NUCLEOTIDE SEQUENCE [LARGE SCALE GENOMIC DNA]</scope>
    <source>
        <strain evidence="1">IHUMI-LCC2</strain>
    </source>
</reference>
<dbReference type="EMBL" id="LT906555">
    <property type="protein sequence ID" value="SNW62426.1"/>
    <property type="molecule type" value="Genomic_DNA"/>
</dbReference>
<name>A0A2I2L4G6_9VIRU</name>
<dbReference type="Pfam" id="PF13637">
    <property type="entry name" value="Ank_4"/>
    <property type="match status" value="1"/>
</dbReference>
<proteinExistence type="predicted"/>
<protein>
    <submittedName>
        <fullName evidence="1">Ankyrin-repeat protein</fullName>
    </submittedName>
</protein>
<dbReference type="KEGG" id="vg:35382320"/>
<dbReference type="InterPro" id="IPR002110">
    <property type="entry name" value="Ankyrin_rpt"/>
</dbReference>
<dbReference type="GeneID" id="35382320"/>
<dbReference type="OrthoDB" id="9388at10239"/>
<evidence type="ECO:0000313" key="2">
    <source>
        <dbReference type="Proteomes" id="UP000236316"/>
    </source>
</evidence>
<evidence type="ECO:0000313" key="1">
    <source>
        <dbReference type="EMBL" id="SNW62426.1"/>
    </source>
</evidence>
<dbReference type="PANTHER" id="PTHR46586:SF3">
    <property type="entry name" value="ANKYRIN REPEAT-CONTAINING PROTEIN"/>
    <property type="match status" value="1"/>
</dbReference>
<dbReference type="Gene3D" id="1.25.40.20">
    <property type="entry name" value="Ankyrin repeat-containing domain"/>
    <property type="match status" value="1"/>
</dbReference>